<sequence length="40" mass="4221">MPKPVGRVVRADEAHSVQNGTIAWQALGRQQTAAGDSMAD</sequence>
<evidence type="ECO:0000313" key="1">
    <source>
        <dbReference type="EMBL" id="MER6982679.1"/>
    </source>
</evidence>
<reference evidence="1 2" key="1">
    <citation type="submission" date="2024-06" db="EMBL/GenBank/DDBJ databases">
        <title>The Natural Products Discovery Center: Release of the First 8490 Sequenced Strains for Exploring Actinobacteria Biosynthetic Diversity.</title>
        <authorList>
            <person name="Kalkreuter E."/>
            <person name="Kautsar S.A."/>
            <person name="Yang D."/>
            <person name="Bader C.D."/>
            <person name="Teijaro C.N."/>
            <person name="Fluegel L."/>
            <person name="Davis C.M."/>
            <person name="Simpson J.R."/>
            <person name="Lauterbach L."/>
            <person name="Steele A.D."/>
            <person name="Gui C."/>
            <person name="Meng S."/>
            <person name="Li G."/>
            <person name="Viehrig K."/>
            <person name="Ye F."/>
            <person name="Su P."/>
            <person name="Kiefer A.F."/>
            <person name="Nichols A."/>
            <person name="Cepeda A.J."/>
            <person name="Yan W."/>
            <person name="Fan B."/>
            <person name="Jiang Y."/>
            <person name="Adhikari A."/>
            <person name="Zheng C.-J."/>
            <person name="Schuster L."/>
            <person name="Cowan T.M."/>
            <person name="Smanski M.J."/>
            <person name="Chevrette M.G."/>
            <person name="De Carvalho L.P.S."/>
            <person name="Shen B."/>
        </authorList>
    </citation>
    <scope>NUCLEOTIDE SEQUENCE [LARGE SCALE GENOMIC DNA]</scope>
    <source>
        <strain evidence="1 2">NPDC000634</strain>
    </source>
</reference>
<accession>A0ABV1WEP7</accession>
<protein>
    <recommendedName>
        <fullName evidence="3">Transposase</fullName>
    </recommendedName>
</protein>
<name>A0ABV1WEP7_9ACTN</name>
<evidence type="ECO:0008006" key="3">
    <source>
        <dbReference type="Google" id="ProtNLM"/>
    </source>
</evidence>
<dbReference type="RefSeq" id="WP_279634733.1">
    <property type="nucleotide sequence ID" value="NZ_MUBM01000322.1"/>
</dbReference>
<dbReference type="EMBL" id="JBEPCU010001110">
    <property type="protein sequence ID" value="MER6982679.1"/>
    <property type="molecule type" value="Genomic_DNA"/>
</dbReference>
<comment type="caution">
    <text evidence="1">The sequence shown here is derived from an EMBL/GenBank/DDBJ whole genome shotgun (WGS) entry which is preliminary data.</text>
</comment>
<organism evidence="1 2">
    <name type="scientific">Streptomyces carpinensis</name>
    <dbReference type="NCBI Taxonomy" id="66369"/>
    <lineage>
        <taxon>Bacteria</taxon>
        <taxon>Bacillati</taxon>
        <taxon>Actinomycetota</taxon>
        <taxon>Actinomycetes</taxon>
        <taxon>Kitasatosporales</taxon>
        <taxon>Streptomycetaceae</taxon>
        <taxon>Streptomyces</taxon>
    </lineage>
</organism>
<dbReference type="Proteomes" id="UP001458415">
    <property type="component" value="Unassembled WGS sequence"/>
</dbReference>
<proteinExistence type="predicted"/>
<evidence type="ECO:0000313" key="2">
    <source>
        <dbReference type="Proteomes" id="UP001458415"/>
    </source>
</evidence>
<keyword evidence="2" id="KW-1185">Reference proteome</keyword>
<gene>
    <name evidence="1" type="ORF">ABT317_38395</name>
</gene>